<evidence type="ECO:0000256" key="3">
    <source>
        <dbReference type="ARBA" id="ARBA00022553"/>
    </source>
</evidence>
<sequence length="764" mass="87261">MTRGFFCFILCLFIYGRSSAGIMNTDNTLPYLVADSVAVNKMIGLADAYIVRFSESRKYVDSALAQISSAEKMASILGLEDLRYRVLSEKARIFIKSADFASARPLFTVITAYHRRKGIAAEAASWQKIGDDFELEFKTGFPLRRSCYQRAYELYKLTGNRQNIADAMGKVADADLAAGEYAKAEQEQLWVIKEYQALKYVKIYYGYYMLSETYYRSRKEEKHLKALVNCVNTFEDDRGGNPADGLLYYFNLAVAYHKYRNFEFAITMYKKGMAASMEIKSYDRYNWGVLGSIGCYIKLGKYSTALKLMQEASKYPKTLKMECFLVSRELSLYVTMKRWSDARKIVPKFISLFDRFRVIAATNANAYATEEFILNYYPLPVYYIQTKQWAELRVAQQVMRSFPEKELDDNARIYIHNVNLKIDSVGGDYLSALKEHEIITMLRDSAMSIENRNRISELEAKYNSETKDKRIQLLNSAASVQKEKLEKVNLQARFIIVITIIAALFAAVLFFAYQGKRRSNLALKAKQQKINDQNNVLSELLIQKENLLSDKNDLVESLEGLLSEKEWLLKEVHHRVKNNLQIVMSLLYNQSSYLKSEDAKKALFDVQNRIQAIAIIHHKLYSKNSVASVALPGYISELTNYLSSIYVKDIRTIRFVLNIEDVSLNISQAVPIGLILNEAITNSIKYAFSKNGGVIEIFAKRCNAQQLELSIKDNGKGLPANFQYDDDVSLGIGMMKALTQQLKGAFSIISRDGVVIKIHFKLDE</sequence>
<reference evidence="11 12" key="1">
    <citation type="submission" date="2018-08" db="EMBL/GenBank/DDBJ databases">
        <title>Mucilaginibacter sp. MYSH2.</title>
        <authorList>
            <person name="Seo T."/>
        </authorList>
    </citation>
    <scope>NUCLEOTIDE SEQUENCE [LARGE SCALE GENOMIC DNA]</scope>
    <source>
        <strain evidence="11 12">MYSH2</strain>
    </source>
</reference>
<keyword evidence="5" id="KW-0547">Nucleotide-binding</keyword>
<dbReference type="InterPro" id="IPR011990">
    <property type="entry name" value="TPR-like_helical_dom_sf"/>
</dbReference>
<name>A0A372NQJ5_9SPHI</name>
<keyword evidence="3" id="KW-0597">Phosphoprotein</keyword>
<evidence type="ECO:0000256" key="1">
    <source>
        <dbReference type="ARBA" id="ARBA00000085"/>
    </source>
</evidence>
<dbReference type="InterPro" id="IPR036890">
    <property type="entry name" value="HATPase_C_sf"/>
</dbReference>
<dbReference type="Proteomes" id="UP000264217">
    <property type="component" value="Unassembled WGS sequence"/>
</dbReference>
<dbReference type="PANTHER" id="PTHR41523:SF8">
    <property type="entry name" value="ETHYLENE RESPONSE SENSOR PROTEIN"/>
    <property type="match status" value="1"/>
</dbReference>
<evidence type="ECO:0000256" key="9">
    <source>
        <dbReference type="SAM" id="SignalP"/>
    </source>
</evidence>
<dbReference type="SUPFAM" id="SSF48452">
    <property type="entry name" value="TPR-like"/>
    <property type="match status" value="1"/>
</dbReference>
<evidence type="ECO:0000256" key="7">
    <source>
        <dbReference type="ARBA" id="ARBA00022840"/>
    </source>
</evidence>
<dbReference type="InterPro" id="IPR011495">
    <property type="entry name" value="Sig_transdc_His_kin_sub2_dim/P"/>
</dbReference>
<evidence type="ECO:0000256" key="8">
    <source>
        <dbReference type="SAM" id="Phobius"/>
    </source>
</evidence>
<keyword evidence="8" id="KW-1133">Transmembrane helix</keyword>
<feature type="domain" description="Histidine kinase" evidence="10">
    <location>
        <begin position="571"/>
        <end position="764"/>
    </location>
</feature>
<dbReference type="EMBL" id="QWDC01000003">
    <property type="protein sequence ID" value="RFZ91182.1"/>
    <property type="molecule type" value="Genomic_DNA"/>
</dbReference>
<dbReference type="Pfam" id="PF07568">
    <property type="entry name" value="HisKA_2"/>
    <property type="match status" value="1"/>
</dbReference>
<evidence type="ECO:0000256" key="2">
    <source>
        <dbReference type="ARBA" id="ARBA00012438"/>
    </source>
</evidence>
<evidence type="ECO:0000259" key="10">
    <source>
        <dbReference type="PROSITE" id="PS50109"/>
    </source>
</evidence>
<feature type="chain" id="PRO_5016961511" description="histidine kinase" evidence="9">
    <location>
        <begin position="21"/>
        <end position="764"/>
    </location>
</feature>
<comment type="caution">
    <text evidence="11">The sequence shown here is derived from an EMBL/GenBank/DDBJ whole genome shotgun (WGS) entry which is preliminary data.</text>
</comment>
<dbReference type="GO" id="GO:0005524">
    <property type="term" value="F:ATP binding"/>
    <property type="evidence" value="ECO:0007669"/>
    <property type="project" value="UniProtKB-KW"/>
</dbReference>
<keyword evidence="6 11" id="KW-0418">Kinase</keyword>
<keyword evidence="8" id="KW-0472">Membrane</keyword>
<dbReference type="GO" id="GO:0004673">
    <property type="term" value="F:protein histidine kinase activity"/>
    <property type="evidence" value="ECO:0007669"/>
    <property type="project" value="UniProtKB-EC"/>
</dbReference>
<dbReference type="SUPFAM" id="SSF55874">
    <property type="entry name" value="ATPase domain of HSP90 chaperone/DNA topoisomerase II/histidine kinase"/>
    <property type="match status" value="1"/>
</dbReference>
<evidence type="ECO:0000313" key="12">
    <source>
        <dbReference type="Proteomes" id="UP000264217"/>
    </source>
</evidence>
<dbReference type="Gene3D" id="3.30.565.10">
    <property type="entry name" value="Histidine kinase-like ATPase, C-terminal domain"/>
    <property type="match status" value="1"/>
</dbReference>
<dbReference type="SMART" id="SM00387">
    <property type="entry name" value="HATPase_c"/>
    <property type="match status" value="1"/>
</dbReference>
<dbReference type="PANTHER" id="PTHR41523">
    <property type="entry name" value="TWO-COMPONENT SYSTEM SENSOR PROTEIN"/>
    <property type="match status" value="1"/>
</dbReference>
<proteinExistence type="predicted"/>
<dbReference type="InterPro" id="IPR005467">
    <property type="entry name" value="His_kinase_dom"/>
</dbReference>
<feature type="signal peptide" evidence="9">
    <location>
        <begin position="1"/>
        <end position="20"/>
    </location>
</feature>
<dbReference type="Gene3D" id="3.30.450.20">
    <property type="entry name" value="PAS domain"/>
    <property type="match status" value="1"/>
</dbReference>
<evidence type="ECO:0000256" key="5">
    <source>
        <dbReference type="ARBA" id="ARBA00022741"/>
    </source>
</evidence>
<keyword evidence="7" id="KW-0067">ATP-binding</keyword>
<dbReference type="Pfam" id="PF02518">
    <property type="entry name" value="HATPase_c"/>
    <property type="match status" value="1"/>
</dbReference>
<dbReference type="EC" id="2.7.13.3" evidence="2"/>
<dbReference type="AlphaFoldDB" id="A0A372NQJ5"/>
<evidence type="ECO:0000256" key="6">
    <source>
        <dbReference type="ARBA" id="ARBA00022777"/>
    </source>
</evidence>
<keyword evidence="12" id="KW-1185">Reference proteome</keyword>
<dbReference type="PROSITE" id="PS50109">
    <property type="entry name" value="HIS_KIN"/>
    <property type="match status" value="1"/>
</dbReference>
<keyword evidence="4" id="KW-0808">Transferase</keyword>
<evidence type="ECO:0000313" key="11">
    <source>
        <dbReference type="EMBL" id="RFZ91182.1"/>
    </source>
</evidence>
<accession>A0A372NQJ5</accession>
<evidence type="ECO:0000256" key="4">
    <source>
        <dbReference type="ARBA" id="ARBA00022679"/>
    </source>
</evidence>
<dbReference type="Gene3D" id="1.25.40.10">
    <property type="entry name" value="Tetratricopeptide repeat domain"/>
    <property type="match status" value="1"/>
</dbReference>
<organism evidence="11 12">
    <name type="scientific">Mucilaginibacter conchicola</name>
    <dbReference type="NCBI Taxonomy" id="2303333"/>
    <lineage>
        <taxon>Bacteria</taxon>
        <taxon>Pseudomonadati</taxon>
        <taxon>Bacteroidota</taxon>
        <taxon>Sphingobacteriia</taxon>
        <taxon>Sphingobacteriales</taxon>
        <taxon>Sphingobacteriaceae</taxon>
        <taxon>Mucilaginibacter</taxon>
    </lineage>
</organism>
<gene>
    <name evidence="11" type="ORF">D0C36_19785</name>
</gene>
<comment type="catalytic activity">
    <reaction evidence="1">
        <text>ATP + protein L-histidine = ADP + protein N-phospho-L-histidine.</text>
        <dbReference type="EC" id="2.7.13.3"/>
    </reaction>
</comment>
<protein>
    <recommendedName>
        <fullName evidence="2">histidine kinase</fullName>
        <ecNumber evidence="2">2.7.13.3</ecNumber>
    </recommendedName>
</protein>
<dbReference type="InterPro" id="IPR003594">
    <property type="entry name" value="HATPase_dom"/>
</dbReference>
<keyword evidence="9" id="KW-0732">Signal</keyword>
<feature type="transmembrane region" description="Helical" evidence="8">
    <location>
        <begin position="494"/>
        <end position="513"/>
    </location>
</feature>
<keyword evidence="8" id="KW-0812">Transmembrane</keyword>